<dbReference type="Proteomes" id="UP001596540">
    <property type="component" value="Unassembled WGS sequence"/>
</dbReference>
<feature type="region of interest" description="Disordered" evidence="1">
    <location>
        <begin position="1"/>
        <end position="22"/>
    </location>
</feature>
<proteinExistence type="predicted"/>
<keyword evidence="3" id="KW-1185">Reference proteome</keyword>
<comment type="caution">
    <text evidence="2">The sequence shown here is derived from an EMBL/GenBank/DDBJ whole genome shotgun (WGS) entry which is preliminary data.</text>
</comment>
<feature type="compositionally biased region" description="Polar residues" evidence="1">
    <location>
        <begin position="69"/>
        <end position="80"/>
    </location>
</feature>
<feature type="compositionally biased region" description="Basic and acidic residues" evidence="1">
    <location>
        <begin position="43"/>
        <end position="58"/>
    </location>
</feature>
<accession>A0ABW2KD34</accession>
<name>A0ABW2KD34_9ACTN</name>
<gene>
    <name evidence="2" type="ORF">ACFQRF_05715</name>
</gene>
<evidence type="ECO:0000313" key="2">
    <source>
        <dbReference type="EMBL" id="MFC7327234.1"/>
    </source>
</evidence>
<feature type="compositionally biased region" description="Basic and acidic residues" evidence="1">
    <location>
        <begin position="1"/>
        <end position="13"/>
    </location>
</feature>
<sequence length="80" mass="8644">MATEKARGSRGADDLGDEPTVVTYPASGREVVSMDFPLREFTRHAGADVDPNARRNAESSRAFRAQERNGPNQANPGRSA</sequence>
<reference evidence="3" key="1">
    <citation type="journal article" date="2019" name="Int. J. Syst. Evol. Microbiol.">
        <title>The Global Catalogue of Microorganisms (GCM) 10K type strain sequencing project: providing services to taxonomists for standard genome sequencing and annotation.</title>
        <authorList>
            <consortium name="The Broad Institute Genomics Platform"/>
            <consortium name="The Broad Institute Genome Sequencing Center for Infectious Disease"/>
            <person name="Wu L."/>
            <person name="Ma J."/>
        </authorList>
    </citation>
    <scope>NUCLEOTIDE SEQUENCE [LARGE SCALE GENOMIC DNA]</scope>
    <source>
        <strain evidence="3">CGMCC 4.7382</strain>
    </source>
</reference>
<evidence type="ECO:0000313" key="3">
    <source>
        <dbReference type="Proteomes" id="UP001596540"/>
    </source>
</evidence>
<dbReference type="RefSeq" id="WP_379869436.1">
    <property type="nucleotide sequence ID" value="NZ_JBHTBH010000002.1"/>
</dbReference>
<protein>
    <submittedName>
        <fullName evidence="2">Uncharacterized protein</fullName>
    </submittedName>
</protein>
<dbReference type="EMBL" id="JBHTBH010000002">
    <property type="protein sequence ID" value="MFC7327234.1"/>
    <property type="molecule type" value="Genomic_DNA"/>
</dbReference>
<organism evidence="2 3">
    <name type="scientific">Marinactinospora rubrisoli</name>
    <dbReference type="NCBI Taxonomy" id="2715399"/>
    <lineage>
        <taxon>Bacteria</taxon>
        <taxon>Bacillati</taxon>
        <taxon>Actinomycetota</taxon>
        <taxon>Actinomycetes</taxon>
        <taxon>Streptosporangiales</taxon>
        <taxon>Nocardiopsidaceae</taxon>
        <taxon>Marinactinospora</taxon>
    </lineage>
</organism>
<feature type="region of interest" description="Disordered" evidence="1">
    <location>
        <begin position="43"/>
        <end position="80"/>
    </location>
</feature>
<evidence type="ECO:0000256" key="1">
    <source>
        <dbReference type="SAM" id="MobiDB-lite"/>
    </source>
</evidence>